<organism evidence="1 2">
    <name type="scientific">Fusobacterium nucleatum subsp. nucleatum</name>
    <dbReference type="NCBI Taxonomy" id="76856"/>
    <lineage>
        <taxon>Bacteria</taxon>
        <taxon>Fusobacteriati</taxon>
        <taxon>Fusobacteriota</taxon>
        <taxon>Fusobacteriia</taxon>
        <taxon>Fusobacteriales</taxon>
        <taxon>Fusobacteriaceae</taxon>
        <taxon>Fusobacterium</taxon>
    </lineage>
</organism>
<dbReference type="AlphaFoldDB" id="A0A0M4RZG7"/>
<sequence length="82" mass="9689">MNIKINKKPIDFIFFLCYNCSHHKKLRIFLIKKGSSYNHSINITKFISGTVTIIGNKTFGMNYFHIKSFFYVLYILIKGDME</sequence>
<accession>A0A0M4RZG7</accession>
<proteinExistence type="predicted"/>
<gene>
    <name evidence="1" type="ORF">RO03_04515</name>
</gene>
<dbReference type="PATRIC" id="fig|76856.3.peg.631"/>
<protein>
    <submittedName>
        <fullName evidence="1">Calcium ABC transporter ATPase</fullName>
    </submittedName>
</protein>
<dbReference type="EMBL" id="LMVH01000001">
    <property type="protein sequence ID" value="KUL98801.1"/>
    <property type="molecule type" value="Genomic_DNA"/>
</dbReference>
<reference evidence="1 2" key="1">
    <citation type="submission" date="2015-10" db="EMBL/GenBank/DDBJ databases">
        <authorList>
            <person name="Gilbert D.G."/>
        </authorList>
    </citation>
    <scope>NUCLEOTIDE SEQUENCE [LARGE SCALE GENOMIC DNA]</scope>
    <source>
        <strain evidence="1 2">ChDC F311</strain>
    </source>
</reference>
<comment type="caution">
    <text evidence="1">The sequence shown here is derived from an EMBL/GenBank/DDBJ whole genome shotgun (WGS) entry which is preliminary data.</text>
</comment>
<name>A0A0M4RZG7_FUSNC</name>
<dbReference type="Proteomes" id="UP000054800">
    <property type="component" value="Unassembled WGS sequence"/>
</dbReference>
<evidence type="ECO:0000313" key="1">
    <source>
        <dbReference type="EMBL" id="KUL98801.1"/>
    </source>
</evidence>
<evidence type="ECO:0000313" key="2">
    <source>
        <dbReference type="Proteomes" id="UP000054800"/>
    </source>
</evidence>